<evidence type="ECO:0000256" key="1">
    <source>
        <dbReference type="ARBA" id="ARBA00010617"/>
    </source>
</evidence>
<dbReference type="Gene3D" id="1.10.630.10">
    <property type="entry name" value="Cytochrome P450"/>
    <property type="match status" value="1"/>
</dbReference>
<dbReference type="InterPro" id="IPR001128">
    <property type="entry name" value="Cyt_P450"/>
</dbReference>
<dbReference type="EMBL" id="CAUOFW020000825">
    <property type="protein sequence ID" value="CAK9137525.1"/>
    <property type="molecule type" value="Genomic_DNA"/>
</dbReference>
<reference evidence="8 9" key="1">
    <citation type="submission" date="2024-02" db="EMBL/GenBank/DDBJ databases">
        <authorList>
            <person name="Vignale AGUSTIN F."/>
            <person name="Sosa J E."/>
            <person name="Modenutti C."/>
        </authorList>
    </citation>
    <scope>NUCLEOTIDE SEQUENCE [LARGE SCALE GENOMIC DNA]</scope>
</reference>
<evidence type="ECO:0000256" key="7">
    <source>
        <dbReference type="SAM" id="Phobius"/>
    </source>
</evidence>
<keyword evidence="7" id="KW-0472">Membrane</keyword>
<feature type="transmembrane region" description="Helical" evidence="7">
    <location>
        <begin position="12"/>
        <end position="29"/>
    </location>
</feature>
<dbReference type="SUPFAM" id="SSF48264">
    <property type="entry name" value="Cytochrome P450"/>
    <property type="match status" value="1"/>
</dbReference>
<keyword evidence="5" id="KW-0408">Iron</keyword>
<keyword evidence="6" id="KW-0503">Monooxygenase</keyword>
<name>A0ABC8QXN4_9AQUA</name>
<evidence type="ECO:0000313" key="8">
    <source>
        <dbReference type="EMBL" id="CAK9137525.1"/>
    </source>
</evidence>
<keyword evidence="9" id="KW-1185">Reference proteome</keyword>
<keyword evidence="7" id="KW-0812">Transmembrane</keyword>
<dbReference type="PRINTS" id="PR00463">
    <property type="entry name" value="EP450I"/>
</dbReference>
<protein>
    <recommendedName>
        <fullName evidence="10">Cytochrome P450</fullName>
    </recommendedName>
</protein>
<dbReference type="InterPro" id="IPR036396">
    <property type="entry name" value="Cyt_P450_sf"/>
</dbReference>
<comment type="caution">
    <text evidence="8">The sequence shown here is derived from an EMBL/GenBank/DDBJ whole genome shotgun (WGS) entry which is preliminary data.</text>
</comment>
<dbReference type="PANTHER" id="PTHR47955:SF15">
    <property type="entry name" value="CYTOCHROME P450 71A2-LIKE"/>
    <property type="match status" value="1"/>
</dbReference>
<dbReference type="Pfam" id="PF00067">
    <property type="entry name" value="p450"/>
    <property type="match status" value="1"/>
</dbReference>
<dbReference type="PANTHER" id="PTHR47955">
    <property type="entry name" value="CYTOCHROME P450 FAMILY 71 PROTEIN"/>
    <property type="match status" value="1"/>
</dbReference>
<evidence type="ECO:0008006" key="10">
    <source>
        <dbReference type="Google" id="ProtNLM"/>
    </source>
</evidence>
<keyword evidence="2" id="KW-0349">Heme</keyword>
<sequence length="336" mass="37511">MSINSLSSQPLVFSILSIFLLYFLINWLFTNPSTKINLPPSPPKLPIIGHLHKLGLYPHLSLQTLAQKHGPLMRLQLGSKQTLVVSSADAAIEIMKTHDLIFANRPKSHVNKKLLYDFKDLSVAPYGEYWRQLKSICMLNLLGAKKVQSIRAVREEETALLVKKITEESSSSSSGEVDLSVMFMTLTNDVICRTAFGKKYSGGESGRKFRKMISEFVGVLGGFDVGTFIPRLAWVNHITGFNAKVDRIAKELDDFLEGVVEEHSDPHKRGSNHGERIEGEGRDDFVDVLLGIYKNNKGAAGFSLDRDSIKALILVSLSLSLCTEIFMLHSFQQLNF</sequence>
<keyword evidence="3" id="KW-0479">Metal-binding</keyword>
<evidence type="ECO:0000256" key="3">
    <source>
        <dbReference type="ARBA" id="ARBA00022723"/>
    </source>
</evidence>
<evidence type="ECO:0000256" key="2">
    <source>
        <dbReference type="ARBA" id="ARBA00022617"/>
    </source>
</evidence>
<evidence type="ECO:0000256" key="5">
    <source>
        <dbReference type="ARBA" id="ARBA00023004"/>
    </source>
</evidence>
<keyword evidence="4" id="KW-0560">Oxidoreductase</keyword>
<dbReference type="GO" id="GO:0004497">
    <property type="term" value="F:monooxygenase activity"/>
    <property type="evidence" value="ECO:0007669"/>
    <property type="project" value="UniProtKB-KW"/>
</dbReference>
<keyword evidence="7" id="KW-1133">Transmembrane helix</keyword>
<comment type="similarity">
    <text evidence="1">Belongs to the cytochrome P450 family.</text>
</comment>
<evidence type="ECO:0000256" key="4">
    <source>
        <dbReference type="ARBA" id="ARBA00023002"/>
    </source>
</evidence>
<evidence type="ECO:0000313" key="9">
    <source>
        <dbReference type="Proteomes" id="UP001642360"/>
    </source>
</evidence>
<dbReference type="InterPro" id="IPR002401">
    <property type="entry name" value="Cyt_P450_E_grp-I"/>
</dbReference>
<evidence type="ECO:0000256" key="6">
    <source>
        <dbReference type="ARBA" id="ARBA00023033"/>
    </source>
</evidence>
<dbReference type="GO" id="GO:0046872">
    <property type="term" value="F:metal ion binding"/>
    <property type="evidence" value="ECO:0007669"/>
    <property type="project" value="UniProtKB-KW"/>
</dbReference>
<dbReference type="Proteomes" id="UP001642360">
    <property type="component" value="Unassembled WGS sequence"/>
</dbReference>
<gene>
    <name evidence="8" type="ORF">ILEXP_LOCUS4546</name>
</gene>
<accession>A0ABC8QXN4</accession>
<dbReference type="AlphaFoldDB" id="A0ABC8QXN4"/>
<proteinExistence type="inferred from homology"/>
<organism evidence="8 9">
    <name type="scientific">Ilex paraguariensis</name>
    <name type="common">yerba mate</name>
    <dbReference type="NCBI Taxonomy" id="185542"/>
    <lineage>
        <taxon>Eukaryota</taxon>
        <taxon>Viridiplantae</taxon>
        <taxon>Streptophyta</taxon>
        <taxon>Embryophyta</taxon>
        <taxon>Tracheophyta</taxon>
        <taxon>Spermatophyta</taxon>
        <taxon>Magnoliopsida</taxon>
        <taxon>eudicotyledons</taxon>
        <taxon>Gunneridae</taxon>
        <taxon>Pentapetalae</taxon>
        <taxon>asterids</taxon>
        <taxon>campanulids</taxon>
        <taxon>Aquifoliales</taxon>
        <taxon>Aquifoliaceae</taxon>
        <taxon>Ilex</taxon>
    </lineage>
</organism>